<comment type="caution">
    <text evidence="2">The sequence shown here is derived from an EMBL/GenBank/DDBJ whole genome shotgun (WGS) entry which is preliminary data.</text>
</comment>
<dbReference type="SUPFAM" id="SSF55729">
    <property type="entry name" value="Acyl-CoA N-acyltransferases (Nat)"/>
    <property type="match status" value="1"/>
</dbReference>
<evidence type="ECO:0000313" key="2">
    <source>
        <dbReference type="EMBL" id="NSL55234.1"/>
    </source>
</evidence>
<dbReference type="EMBL" id="JABCSC020000002">
    <property type="protein sequence ID" value="NSL55234.1"/>
    <property type="molecule type" value="Genomic_DNA"/>
</dbReference>
<dbReference type="InterPro" id="IPR016181">
    <property type="entry name" value="Acyl_CoA_acyltransferase"/>
</dbReference>
<dbReference type="Gene3D" id="3.40.630.30">
    <property type="match status" value="1"/>
</dbReference>
<dbReference type="CDD" id="cd04301">
    <property type="entry name" value="NAT_SF"/>
    <property type="match status" value="1"/>
</dbReference>
<keyword evidence="3" id="KW-1185">Reference proteome</keyword>
<name>A0ABX2IEW1_9RHOO</name>
<dbReference type="PROSITE" id="PS51186">
    <property type="entry name" value="GNAT"/>
    <property type="match status" value="1"/>
</dbReference>
<feature type="domain" description="N-acetyltransferase" evidence="1">
    <location>
        <begin position="1"/>
        <end position="152"/>
    </location>
</feature>
<evidence type="ECO:0000313" key="3">
    <source>
        <dbReference type="Proteomes" id="UP000778523"/>
    </source>
</evidence>
<organism evidence="2 3">
    <name type="scientific">Uliginosibacterium aquaticum</name>
    <dbReference type="NCBI Taxonomy" id="2731212"/>
    <lineage>
        <taxon>Bacteria</taxon>
        <taxon>Pseudomonadati</taxon>
        <taxon>Pseudomonadota</taxon>
        <taxon>Betaproteobacteria</taxon>
        <taxon>Rhodocyclales</taxon>
        <taxon>Zoogloeaceae</taxon>
        <taxon>Uliginosibacterium</taxon>
    </lineage>
</organism>
<gene>
    <name evidence="2" type="ORF">HJ583_009390</name>
</gene>
<proteinExistence type="predicted"/>
<dbReference type="Proteomes" id="UP000778523">
    <property type="component" value="Unassembled WGS sequence"/>
</dbReference>
<accession>A0ABX2IEW1</accession>
<dbReference type="Pfam" id="PF00583">
    <property type="entry name" value="Acetyltransf_1"/>
    <property type="match status" value="1"/>
</dbReference>
<evidence type="ECO:0000259" key="1">
    <source>
        <dbReference type="PROSITE" id="PS51186"/>
    </source>
</evidence>
<sequence>MRPADLPAAFALQCRVYPDAYHEPQEALASRLEAGPAFCWVVEQGGQLTGYVFAHPWSGAPPPLHEPLPACVAEHLFLHDLAVCPNLRGMAAGRQLYACVAGEALRAGLGRIRLVAVGSASAFWQRQGFAELVLAGLHPAYGQAQVMQQDLLG</sequence>
<protein>
    <submittedName>
        <fullName evidence="2">GNAT family N-acetyltransferase</fullName>
    </submittedName>
</protein>
<reference evidence="2 3" key="1">
    <citation type="submission" date="2020-06" db="EMBL/GenBank/DDBJ databases">
        <title>Draft genome of Uliginosibacterium sp. IMCC34675.</title>
        <authorList>
            <person name="Song J."/>
        </authorList>
    </citation>
    <scope>NUCLEOTIDE SEQUENCE [LARGE SCALE GENOMIC DNA]</scope>
    <source>
        <strain evidence="2 3">IMCC34675</strain>
    </source>
</reference>
<dbReference type="InterPro" id="IPR000182">
    <property type="entry name" value="GNAT_dom"/>
</dbReference>